<comment type="function">
    <text evidence="5">The H protein shuttles the methylamine group of glycine from the P protein to the T protein.</text>
</comment>
<dbReference type="SUPFAM" id="SSF51230">
    <property type="entry name" value="Single hybrid motif"/>
    <property type="match status" value="1"/>
</dbReference>
<dbReference type="GO" id="GO:0009249">
    <property type="term" value="P:protein lipoylation"/>
    <property type="evidence" value="ECO:0007669"/>
    <property type="project" value="TreeGrafter"/>
</dbReference>
<dbReference type="NCBIfam" id="NF002270">
    <property type="entry name" value="PRK01202.1"/>
    <property type="match status" value="1"/>
</dbReference>
<accession>A0A7S3Q736</accession>
<organism evidence="7">
    <name type="scientific">Chaetoceros debilis</name>
    <dbReference type="NCBI Taxonomy" id="122233"/>
    <lineage>
        <taxon>Eukaryota</taxon>
        <taxon>Sar</taxon>
        <taxon>Stramenopiles</taxon>
        <taxon>Ochrophyta</taxon>
        <taxon>Bacillariophyta</taxon>
        <taxon>Coscinodiscophyceae</taxon>
        <taxon>Chaetocerotophycidae</taxon>
        <taxon>Chaetocerotales</taxon>
        <taxon>Chaetocerotaceae</taxon>
        <taxon>Chaetoceros</taxon>
    </lineage>
</organism>
<comment type="cofactor">
    <cofactor evidence="5">
        <name>(R)-lipoate</name>
        <dbReference type="ChEBI" id="CHEBI:83088"/>
    </cofactor>
    <text evidence="5">Binds 1 lipoyl cofactor covalently.</text>
</comment>
<dbReference type="InterPro" id="IPR011053">
    <property type="entry name" value="Single_hybrid_motif"/>
</dbReference>
<comment type="similarity">
    <text evidence="1 5">Belongs to the GcvH family.</text>
</comment>
<keyword evidence="3 5" id="KW-0809">Transit peptide</keyword>
<feature type="domain" description="Lipoyl-binding" evidence="6">
    <location>
        <begin position="53"/>
        <end position="135"/>
    </location>
</feature>
<dbReference type="HAMAP" id="MF_00272">
    <property type="entry name" value="GcvH"/>
    <property type="match status" value="1"/>
</dbReference>
<dbReference type="PANTHER" id="PTHR11715:SF3">
    <property type="entry name" value="GLYCINE CLEAVAGE SYSTEM H PROTEIN-RELATED"/>
    <property type="match status" value="1"/>
</dbReference>
<dbReference type="InterPro" id="IPR002930">
    <property type="entry name" value="GCV_H"/>
</dbReference>
<gene>
    <name evidence="7" type="ORF">CDEB00056_LOCUS12296</name>
</gene>
<protein>
    <recommendedName>
        <fullName evidence="5">Glycine cleavage system H protein</fullName>
    </recommendedName>
</protein>
<evidence type="ECO:0000256" key="1">
    <source>
        <dbReference type="ARBA" id="ARBA00009249"/>
    </source>
</evidence>
<keyword evidence="2 4" id="KW-0450">Lipoyl</keyword>
<evidence type="ECO:0000256" key="2">
    <source>
        <dbReference type="ARBA" id="ARBA00022823"/>
    </source>
</evidence>
<comment type="subcellular location">
    <subcellularLocation>
        <location evidence="5">Mitochondrion</location>
    </subcellularLocation>
</comment>
<dbReference type="EMBL" id="HBIO01015949">
    <property type="protein sequence ID" value="CAE0467444.1"/>
    <property type="molecule type" value="Transcribed_RNA"/>
</dbReference>
<dbReference type="PROSITE" id="PS00189">
    <property type="entry name" value="LIPOYL"/>
    <property type="match status" value="1"/>
</dbReference>
<feature type="modified residue" description="N6-lipoyllysine" evidence="4">
    <location>
        <position position="94"/>
    </location>
</feature>
<dbReference type="GO" id="GO:0019464">
    <property type="term" value="P:glycine decarboxylation via glycine cleavage system"/>
    <property type="evidence" value="ECO:0007669"/>
    <property type="project" value="UniProtKB-UniRule"/>
</dbReference>
<dbReference type="CDD" id="cd06848">
    <property type="entry name" value="GCS_H"/>
    <property type="match status" value="1"/>
</dbReference>
<dbReference type="InterPro" id="IPR000089">
    <property type="entry name" value="Biotin_lipoyl"/>
</dbReference>
<dbReference type="NCBIfam" id="TIGR00527">
    <property type="entry name" value="gcvH"/>
    <property type="match status" value="1"/>
</dbReference>
<dbReference type="InterPro" id="IPR017453">
    <property type="entry name" value="GCV_H_sub"/>
</dbReference>
<evidence type="ECO:0000313" key="7">
    <source>
        <dbReference type="EMBL" id="CAE0467444.1"/>
    </source>
</evidence>
<dbReference type="Gene3D" id="2.40.50.100">
    <property type="match status" value="1"/>
</dbReference>
<reference evidence="7" key="1">
    <citation type="submission" date="2021-01" db="EMBL/GenBank/DDBJ databases">
        <authorList>
            <person name="Corre E."/>
            <person name="Pelletier E."/>
            <person name="Niang G."/>
            <person name="Scheremetjew M."/>
            <person name="Finn R."/>
            <person name="Kale V."/>
            <person name="Holt S."/>
            <person name="Cochrane G."/>
            <person name="Meng A."/>
            <person name="Brown T."/>
            <person name="Cohen L."/>
        </authorList>
    </citation>
    <scope>NUCLEOTIDE SEQUENCE</scope>
    <source>
        <strain evidence="7">MM31A-1</strain>
    </source>
</reference>
<comment type="subunit">
    <text evidence="5">The glycine cleavage system is composed of four proteins: P, T, L and H.</text>
</comment>
<dbReference type="GO" id="GO:0005960">
    <property type="term" value="C:glycine cleavage complex"/>
    <property type="evidence" value="ECO:0007669"/>
    <property type="project" value="UniProtKB-UniRule"/>
</dbReference>
<evidence type="ECO:0000256" key="5">
    <source>
        <dbReference type="RuleBase" id="RU364055"/>
    </source>
</evidence>
<dbReference type="InterPro" id="IPR003016">
    <property type="entry name" value="2-oxoA_DH_lipoyl-BS"/>
</dbReference>
<proteinExistence type="inferred from homology"/>
<dbReference type="PROSITE" id="PS50968">
    <property type="entry name" value="BIOTINYL_LIPOYL"/>
    <property type="match status" value="1"/>
</dbReference>
<dbReference type="AlphaFoldDB" id="A0A7S3Q736"/>
<dbReference type="InterPro" id="IPR033753">
    <property type="entry name" value="GCV_H/Fam206"/>
</dbReference>
<evidence type="ECO:0000256" key="3">
    <source>
        <dbReference type="ARBA" id="ARBA00022946"/>
    </source>
</evidence>
<dbReference type="Pfam" id="PF01597">
    <property type="entry name" value="GCV_H"/>
    <property type="match status" value="1"/>
</dbReference>
<dbReference type="GO" id="GO:0005739">
    <property type="term" value="C:mitochondrion"/>
    <property type="evidence" value="ECO:0007669"/>
    <property type="project" value="UniProtKB-SubCell"/>
</dbReference>
<evidence type="ECO:0000256" key="4">
    <source>
        <dbReference type="PIRSR" id="PIRSR617453-50"/>
    </source>
</evidence>
<dbReference type="PANTHER" id="PTHR11715">
    <property type="entry name" value="GLYCINE CLEAVAGE SYSTEM H PROTEIN"/>
    <property type="match status" value="1"/>
</dbReference>
<evidence type="ECO:0000259" key="6">
    <source>
        <dbReference type="PROSITE" id="PS50968"/>
    </source>
</evidence>
<sequence>MSAATMIIRNIAKRSLAQAPRLNSAAPSMSVGAFRFASHFTPAHEYAFTDGKIATVGITEFAENALGDVVFIDLPEVGDDFEKGDSFGSVESVKAASDVYAPVSGTVVEINEALVDDPAIVNGSAEDKGWFIKIEMDDESELSDLLTPEAYKEICEE</sequence>
<keyword evidence="5" id="KW-0496">Mitochondrion</keyword>
<name>A0A7S3Q736_9STRA</name>